<dbReference type="InterPro" id="IPR016040">
    <property type="entry name" value="NAD(P)-bd_dom"/>
</dbReference>
<keyword evidence="3" id="KW-1185">Reference proteome</keyword>
<proteinExistence type="predicted"/>
<dbReference type="Pfam" id="PF13460">
    <property type="entry name" value="NAD_binding_10"/>
    <property type="match status" value="1"/>
</dbReference>
<evidence type="ECO:0000313" key="2">
    <source>
        <dbReference type="EMBL" id="BCG45755.1"/>
    </source>
</evidence>
<organism evidence="2 3">
    <name type="scientific">Citrifermentans bremense</name>
    <dbReference type="NCBI Taxonomy" id="60035"/>
    <lineage>
        <taxon>Bacteria</taxon>
        <taxon>Pseudomonadati</taxon>
        <taxon>Thermodesulfobacteriota</taxon>
        <taxon>Desulfuromonadia</taxon>
        <taxon>Geobacterales</taxon>
        <taxon>Geobacteraceae</taxon>
        <taxon>Citrifermentans</taxon>
    </lineage>
</organism>
<dbReference type="InterPro" id="IPR036291">
    <property type="entry name" value="NAD(P)-bd_dom_sf"/>
</dbReference>
<sequence length="224" mass="24966">MRVLVFGATGMVGQGVLRECLAAPDVSQVMVVERTSVEQVHPKLQELLLADLMTLHQHEKELQGFDACFFCLGGSSSGMSEEAYRRLTYDLTLDVASLLARLTPSMTFVYVSGAGADSSERGPSMWARVRGQTENALFRLPFAQVYSIRPAIIQPLHGIRSKTLSYRMLYQVLSPLFPLVRWLAPRMVLSTELMGQAMLELARKGADIHVLEARDIHRMGKRQG</sequence>
<dbReference type="Gene3D" id="3.40.50.720">
    <property type="entry name" value="NAD(P)-binding Rossmann-like Domain"/>
    <property type="match status" value="1"/>
</dbReference>
<dbReference type="KEGG" id="gbn:GEOBRER4_05050"/>
<feature type="domain" description="NAD(P)-binding" evidence="1">
    <location>
        <begin position="7"/>
        <end position="123"/>
    </location>
</feature>
<reference evidence="2 3" key="1">
    <citation type="submission" date="2020-06" db="EMBL/GenBank/DDBJ databases">
        <title>Interaction of electrochemicaly active bacteria, Geobacter bremensis R4 on different carbon anode.</title>
        <authorList>
            <person name="Meng L."/>
            <person name="Yoshida N."/>
        </authorList>
    </citation>
    <scope>NUCLEOTIDE SEQUENCE [LARGE SCALE GENOMIC DNA]</scope>
    <source>
        <strain evidence="2 3">R4</strain>
    </source>
</reference>
<dbReference type="PANTHER" id="PTHR14097">
    <property type="entry name" value="OXIDOREDUCTASE HTATIP2"/>
    <property type="match status" value="1"/>
</dbReference>
<dbReference type="RefSeq" id="WP_185244106.1">
    <property type="nucleotide sequence ID" value="NZ_AP023213.1"/>
</dbReference>
<protein>
    <recommendedName>
        <fullName evidence="1">NAD(P)-binding domain-containing protein</fullName>
    </recommendedName>
</protein>
<dbReference type="Proteomes" id="UP000515472">
    <property type="component" value="Chromosome"/>
</dbReference>
<dbReference type="EMBL" id="AP023213">
    <property type="protein sequence ID" value="BCG45755.1"/>
    <property type="molecule type" value="Genomic_DNA"/>
</dbReference>
<accession>A0A6S6M300</accession>
<name>A0A6S6M300_9BACT</name>
<dbReference type="SUPFAM" id="SSF51735">
    <property type="entry name" value="NAD(P)-binding Rossmann-fold domains"/>
    <property type="match status" value="1"/>
</dbReference>
<dbReference type="PANTHER" id="PTHR14097:SF8">
    <property type="entry name" value="NAD(P)-BINDING DOMAIN-CONTAINING PROTEIN"/>
    <property type="match status" value="1"/>
</dbReference>
<dbReference type="AlphaFoldDB" id="A0A6S6M300"/>
<evidence type="ECO:0000313" key="3">
    <source>
        <dbReference type="Proteomes" id="UP000515472"/>
    </source>
</evidence>
<gene>
    <name evidence="2" type="ORF">GEOBRER4_n0523</name>
</gene>
<evidence type="ECO:0000259" key="1">
    <source>
        <dbReference type="Pfam" id="PF13460"/>
    </source>
</evidence>